<accession>A0A8H5HVX1</accession>
<reference evidence="1 2" key="1">
    <citation type="journal article" date="2020" name="ISME J.">
        <title>Uncovering the hidden diversity of litter-decomposition mechanisms in mushroom-forming fungi.</title>
        <authorList>
            <person name="Floudas D."/>
            <person name="Bentzer J."/>
            <person name="Ahren D."/>
            <person name="Johansson T."/>
            <person name="Persson P."/>
            <person name="Tunlid A."/>
        </authorList>
    </citation>
    <scope>NUCLEOTIDE SEQUENCE [LARGE SCALE GENOMIC DNA]</scope>
    <source>
        <strain evidence="1 2">CBS 406.79</strain>
    </source>
</reference>
<comment type="caution">
    <text evidence="1">The sequence shown here is derived from an EMBL/GenBank/DDBJ whole genome shotgun (WGS) entry which is preliminary data.</text>
</comment>
<protein>
    <submittedName>
        <fullName evidence="1">Uncharacterized protein</fullName>
    </submittedName>
</protein>
<evidence type="ECO:0000313" key="1">
    <source>
        <dbReference type="EMBL" id="KAF5390296.1"/>
    </source>
</evidence>
<proteinExistence type="predicted"/>
<organism evidence="1 2">
    <name type="scientific">Collybiopsis confluens</name>
    <dbReference type="NCBI Taxonomy" id="2823264"/>
    <lineage>
        <taxon>Eukaryota</taxon>
        <taxon>Fungi</taxon>
        <taxon>Dikarya</taxon>
        <taxon>Basidiomycota</taxon>
        <taxon>Agaricomycotina</taxon>
        <taxon>Agaricomycetes</taxon>
        <taxon>Agaricomycetidae</taxon>
        <taxon>Agaricales</taxon>
        <taxon>Marasmiineae</taxon>
        <taxon>Omphalotaceae</taxon>
        <taxon>Collybiopsis</taxon>
    </lineage>
</organism>
<gene>
    <name evidence="1" type="ORF">D9757_002830</name>
</gene>
<dbReference type="OrthoDB" id="10250414at2759"/>
<keyword evidence="2" id="KW-1185">Reference proteome</keyword>
<sequence>MSCRPREEEWTNKRAKLAQQCLNTFASIHVRVSVQDDIARISTQPAFGGESCSHANTCLPCLFSFKLVPKMPGLNQNAENVEDLDFSDIEAKYTVEYDDSFDNTLVVDGIPVIDKSKLEKLLVKICKEFSRKGVLVKPEDIFMPWDESTGKSAG</sequence>
<name>A0A8H5HVX1_9AGAR</name>
<evidence type="ECO:0000313" key="2">
    <source>
        <dbReference type="Proteomes" id="UP000518752"/>
    </source>
</evidence>
<dbReference type="AlphaFoldDB" id="A0A8H5HVX1"/>
<dbReference type="EMBL" id="JAACJN010000016">
    <property type="protein sequence ID" value="KAF5390296.1"/>
    <property type="molecule type" value="Genomic_DNA"/>
</dbReference>
<dbReference type="Proteomes" id="UP000518752">
    <property type="component" value="Unassembled WGS sequence"/>
</dbReference>